<reference evidence="5" key="2">
    <citation type="journal article" date="2020" name="bioRxiv">
        <title>Genomic and phenotypic heterogeneity of clinical isolates of the human pathogens Aspergillus fumigatus, Aspergillus lentulus and Aspergillus fumigatiaffinis.</title>
        <authorList>
            <person name="dos Santos R.A.C."/>
            <person name="Steenwyk J.L."/>
            <person name="Rivero-Menendez O."/>
            <person name="Mead M.E."/>
            <person name="Silva L.P."/>
            <person name="Bastos R.W."/>
            <person name="Alastruey-Izquierdo A."/>
            <person name="Goldman G.H."/>
            <person name="Rokas A."/>
        </authorList>
    </citation>
    <scope>NUCLEOTIDE SEQUENCE</scope>
    <source>
        <strain evidence="5">CNM-CM8927</strain>
    </source>
</reference>
<proteinExistence type="predicted"/>
<name>A0AAN6BNA0_ASPLE</name>
<reference evidence="4 7" key="3">
    <citation type="submission" date="2020-01" db="EMBL/GenBank/DDBJ databases">
        <title>Draft genome sequence of Aspergillus lentulus IFM 60648.</title>
        <authorList>
            <person name="Takahashi H."/>
            <person name="Yaguchi T."/>
        </authorList>
    </citation>
    <scope>NUCLEOTIDE SEQUENCE [LARGE SCALE GENOMIC DNA]</scope>
    <source>
        <strain evidence="4 7">IFM 60648</strain>
    </source>
</reference>
<dbReference type="Proteomes" id="UP000465220">
    <property type="component" value="Unassembled WGS sequence"/>
</dbReference>
<dbReference type="AlphaFoldDB" id="A0AAN6BNA0"/>
<evidence type="ECO:0000313" key="7">
    <source>
        <dbReference type="Proteomes" id="UP000465220"/>
    </source>
</evidence>
<evidence type="ECO:0000259" key="2">
    <source>
        <dbReference type="Pfam" id="PF22980"/>
    </source>
</evidence>
<dbReference type="EMBL" id="BLKI01000101">
    <property type="protein sequence ID" value="GFF92611.1"/>
    <property type="molecule type" value="Genomic_DNA"/>
</dbReference>
<feature type="domain" description="Myb-like DNA-binding" evidence="2">
    <location>
        <begin position="7"/>
        <end position="53"/>
    </location>
</feature>
<reference evidence="3 6" key="1">
    <citation type="submission" date="2015-11" db="EMBL/GenBank/DDBJ databases">
        <title>Aspergillus lentulus strain IFM 54703T.</title>
        <authorList>
            <person name="Kusuya Y."/>
            <person name="Sakai K."/>
            <person name="Kamei K."/>
            <person name="Takahashi H."/>
            <person name="Yaguchi T."/>
        </authorList>
    </citation>
    <scope>NUCLEOTIDE SEQUENCE [LARGE SCALE GENOMIC DNA]</scope>
    <source>
        <strain evidence="3 6">IFM 54703</strain>
    </source>
</reference>
<dbReference type="Proteomes" id="UP000051487">
    <property type="component" value="Unassembled WGS sequence"/>
</dbReference>
<dbReference type="InterPro" id="IPR054505">
    <property type="entry name" value="Myb_DNA-bind_8"/>
</dbReference>
<evidence type="ECO:0000313" key="4">
    <source>
        <dbReference type="EMBL" id="GFF92611.1"/>
    </source>
</evidence>
<evidence type="ECO:0000313" key="3">
    <source>
        <dbReference type="EMBL" id="GAQ06183.1"/>
    </source>
</evidence>
<dbReference type="EMBL" id="JAAAPU010000071">
    <property type="protein sequence ID" value="KAF4203837.1"/>
    <property type="molecule type" value="Genomic_DNA"/>
</dbReference>
<feature type="region of interest" description="Disordered" evidence="1">
    <location>
        <begin position="53"/>
        <end position="149"/>
    </location>
</feature>
<evidence type="ECO:0000313" key="6">
    <source>
        <dbReference type="Proteomes" id="UP000051487"/>
    </source>
</evidence>
<keyword evidence="7" id="KW-1185">Reference proteome</keyword>
<organism evidence="5 8">
    <name type="scientific">Aspergillus lentulus</name>
    <dbReference type="NCBI Taxonomy" id="293939"/>
    <lineage>
        <taxon>Eukaryota</taxon>
        <taxon>Fungi</taxon>
        <taxon>Dikarya</taxon>
        <taxon>Ascomycota</taxon>
        <taxon>Pezizomycotina</taxon>
        <taxon>Eurotiomycetes</taxon>
        <taxon>Eurotiomycetidae</taxon>
        <taxon>Eurotiales</taxon>
        <taxon>Aspergillaceae</taxon>
        <taxon>Aspergillus</taxon>
        <taxon>Aspergillus subgen. Fumigati</taxon>
    </lineage>
</organism>
<dbReference type="Proteomes" id="UP000649114">
    <property type="component" value="Unassembled WGS sequence"/>
</dbReference>
<sequence length="149" mass="16460">MPKSTVDEQHIFMYHILNGVNDKTIDWDPVCKATSLNKKAARLRWVRLKAKIEGALKENETESADDVAAKSGNGNGKGNAEVKPEAEKAPGKAMPKMGVFRPRRSKSANTAESDVAPPVKKRRTSKRNRDDQTDHEDANKGAFETTAEK</sequence>
<dbReference type="EMBL" id="BCLY01000008">
    <property type="protein sequence ID" value="GAQ06183.1"/>
    <property type="molecule type" value="Genomic_DNA"/>
</dbReference>
<dbReference type="Pfam" id="PF22980">
    <property type="entry name" value="Myb_DNA-bind_8"/>
    <property type="match status" value="1"/>
</dbReference>
<accession>A0AAN6BNA0</accession>
<protein>
    <recommendedName>
        <fullName evidence="2">Myb-like DNA-binding domain-containing protein</fullName>
    </recommendedName>
</protein>
<evidence type="ECO:0000256" key="1">
    <source>
        <dbReference type="SAM" id="MobiDB-lite"/>
    </source>
</evidence>
<evidence type="ECO:0000313" key="8">
    <source>
        <dbReference type="Proteomes" id="UP000649114"/>
    </source>
</evidence>
<feature type="compositionally biased region" description="Basic and acidic residues" evidence="1">
    <location>
        <begin position="80"/>
        <end position="90"/>
    </location>
</feature>
<feature type="compositionally biased region" description="Basic and acidic residues" evidence="1">
    <location>
        <begin position="127"/>
        <end position="139"/>
    </location>
</feature>
<evidence type="ECO:0000313" key="5">
    <source>
        <dbReference type="EMBL" id="KAF4203837.1"/>
    </source>
</evidence>
<comment type="caution">
    <text evidence="5">The sequence shown here is derived from an EMBL/GenBank/DDBJ whole genome shotgun (WGS) entry which is preliminary data.</text>
</comment>
<reference evidence="5" key="4">
    <citation type="submission" date="2020-04" db="EMBL/GenBank/DDBJ databases">
        <authorList>
            <person name="Santos R.A.C."/>
            <person name="Steenwyk J.L."/>
            <person name="Rivero-Menendez O."/>
            <person name="Mead M.E."/>
            <person name="Silva L.P."/>
            <person name="Bastos R.W."/>
            <person name="Alastruey-Izquierdo A."/>
            <person name="Goldman G.H."/>
            <person name="Rokas A."/>
        </authorList>
    </citation>
    <scope>NUCLEOTIDE SEQUENCE</scope>
    <source>
        <strain evidence="5">CNM-CM8927</strain>
    </source>
</reference>
<gene>
    <name evidence="3" type="ORF">ALT_3504</name>
    <name evidence="5" type="ORF">CNMCM8927_008316</name>
    <name evidence="4" type="ORF">IFM60648_09807</name>
</gene>